<evidence type="ECO:0000313" key="2">
    <source>
        <dbReference type="EMBL" id="KAF7517485.1"/>
    </source>
</evidence>
<feature type="compositionally biased region" description="Low complexity" evidence="1">
    <location>
        <begin position="72"/>
        <end position="84"/>
    </location>
</feature>
<feature type="region of interest" description="Disordered" evidence="1">
    <location>
        <begin position="168"/>
        <end position="195"/>
    </location>
</feature>
<evidence type="ECO:0000256" key="1">
    <source>
        <dbReference type="SAM" id="MobiDB-lite"/>
    </source>
</evidence>
<feature type="region of interest" description="Disordered" evidence="1">
    <location>
        <begin position="1"/>
        <end position="133"/>
    </location>
</feature>
<comment type="caution">
    <text evidence="2">The sequence shown here is derived from an EMBL/GenBank/DDBJ whole genome shotgun (WGS) entry which is preliminary data.</text>
</comment>
<gene>
    <name evidence="2" type="ORF">PCG10_001163</name>
</gene>
<accession>A0A9P5GDR7</accession>
<feature type="compositionally biased region" description="Low complexity" evidence="1">
    <location>
        <begin position="10"/>
        <end position="44"/>
    </location>
</feature>
<feature type="compositionally biased region" description="Polar residues" evidence="1">
    <location>
        <begin position="175"/>
        <end position="191"/>
    </location>
</feature>
<dbReference type="Proteomes" id="UP000701341">
    <property type="component" value="Unassembled WGS sequence"/>
</dbReference>
<protein>
    <submittedName>
        <fullName evidence="2">Uncharacterized protein</fullName>
    </submittedName>
</protein>
<proteinExistence type="predicted"/>
<keyword evidence="3" id="KW-1185">Reference proteome</keyword>
<dbReference type="OrthoDB" id="5337545at2759"/>
<evidence type="ECO:0000313" key="3">
    <source>
        <dbReference type="Proteomes" id="UP000701341"/>
    </source>
</evidence>
<name>A0A9P5GDR7_PENCR</name>
<sequence length="496" mass="51563">MTNQENMRGNPNPSSNNPAPSSSASTSNTPSAKPPSTSAPSAPSLASRIQASATGLAKTAFQPSSDLANTLASSTSSKPAGPSSLPNTQTSRDLPKNTTPHGTPGSASGSASAAQSFREHDTYTSTPGGFALPALTEDEFQGNTYGYGYDGLAADNTEADQLRATTTATTTTATNQSQFQSQDLQTPSSTWKGKARAHDPTQHQFETVWQRQWHDQQTPQTTDTPTTDGAAVVSLLSDLSFDPNFEDPTTVPDTEIDIAAAPAPLSVAEREMLDSFRRGLGLDVEEDKNKERDGNTRLTGASLIPDIDVFLSQGIGAESGIGIGSGTGTGIGSGTGAGIEEGNAMAMATGFGSSSGFIPTSIRDAVLRNIPGGSQWVGVQETDIEVFLNQGVEVGSGSGIRIAEGNAIPTGAGFTSTSNSTSNSTSLRDAVLANLPGAGDWIGVQERYHDEVWGYLQPVLEEAKAEIEEKGVEGLGHGEDGPAVRRLKMILMHMKG</sequence>
<organism evidence="2 3">
    <name type="scientific">Penicillium crustosum</name>
    <name type="common">Blue mold fungus</name>
    <dbReference type="NCBI Taxonomy" id="36656"/>
    <lineage>
        <taxon>Eukaryota</taxon>
        <taxon>Fungi</taxon>
        <taxon>Dikarya</taxon>
        <taxon>Ascomycota</taxon>
        <taxon>Pezizomycotina</taxon>
        <taxon>Eurotiomycetes</taxon>
        <taxon>Eurotiomycetidae</taxon>
        <taxon>Eurotiales</taxon>
        <taxon>Aspergillaceae</taxon>
        <taxon>Penicillium</taxon>
    </lineage>
</organism>
<feature type="compositionally biased region" description="Polar residues" evidence="1">
    <location>
        <begin position="61"/>
        <end position="71"/>
    </location>
</feature>
<feature type="compositionally biased region" description="Polar residues" evidence="1">
    <location>
        <begin position="85"/>
        <end position="101"/>
    </location>
</feature>
<dbReference type="AlphaFoldDB" id="A0A9P5GDR7"/>
<dbReference type="EMBL" id="JAAOZQ010000114">
    <property type="protein sequence ID" value="KAF7517485.1"/>
    <property type="molecule type" value="Genomic_DNA"/>
</dbReference>
<reference evidence="2" key="1">
    <citation type="submission" date="2020-02" db="EMBL/GenBank/DDBJ databases">
        <authorList>
            <person name="Lichtner F.J."/>
        </authorList>
    </citation>
    <scope>NUCLEOTIDE SEQUENCE</scope>
    <source>
        <strain evidence="2">G10</strain>
    </source>
</reference>
<feature type="compositionally biased region" description="Low complexity" evidence="1">
    <location>
        <begin position="105"/>
        <end position="114"/>
    </location>
</feature>